<dbReference type="EMBL" id="QKTX01000003">
    <property type="protein sequence ID" value="PZV85222.1"/>
    <property type="molecule type" value="Genomic_DNA"/>
</dbReference>
<dbReference type="Proteomes" id="UP000248917">
    <property type="component" value="Unassembled WGS sequence"/>
</dbReference>
<dbReference type="AlphaFoldDB" id="A0A326S1S8"/>
<gene>
    <name evidence="1" type="ORF">CLV31_10311</name>
</gene>
<protein>
    <submittedName>
        <fullName evidence="1">Uncharacterized protein</fullName>
    </submittedName>
</protein>
<evidence type="ECO:0000313" key="1">
    <source>
        <dbReference type="EMBL" id="PZV85222.1"/>
    </source>
</evidence>
<organism evidence="1 2">
    <name type="scientific">Algoriphagus aquaeductus</name>
    <dbReference type="NCBI Taxonomy" id="475299"/>
    <lineage>
        <taxon>Bacteria</taxon>
        <taxon>Pseudomonadati</taxon>
        <taxon>Bacteroidota</taxon>
        <taxon>Cytophagia</taxon>
        <taxon>Cytophagales</taxon>
        <taxon>Cyclobacteriaceae</taxon>
        <taxon>Algoriphagus</taxon>
    </lineage>
</organism>
<accession>A0A326S1S8</accession>
<reference evidence="1 2" key="1">
    <citation type="submission" date="2018-06" db="EMBL/GenBank/DDBJ databases">
        <title>Genomic Encyclopedia of Archaeal and Bacterial Type Strains, Phase II (KMG-II): from individual species to whole genera.</title>
        <authorList>
            <person name="Goeker M."/>
        </authorList>
    </citation>
    <scope>NUCLEOTIDE SEQUENCE [LARGE SCALE GENOMIC DNA]</scope>
    <source>
        <strain evidence="1 2">T4</strain>
    </source>
</reference>
<proteinExistence type="predicted"/>
<sequence length="75" mass="8595">MNKIQMKRPDASVLIKKLESGEISREEFGLFLEGLEDAGQAKEYDQGFRELFDRLIEKGERTNQFGATPENNQTT</sequence>
<name>A0A326S1S8_9BACT</name>
<evidence type="ECO:0000313" key="2">
    <source>
        <dbReference type="Proteomes" id="UP000248917"/>
    </source>
</evidence>
<comment type="caution">
    <text evidence="1">The sequence shown here is derived from an EMBL/GenBank/DDBJ whole genome shotgun (WGS) entry which is preliminary data.</text>
</comment>
<keyword evidence="2" id="KW-1185">Reference proteome</keyword>